<keyword evidence="2" id="KW-0732">Signal</keyword>
<dbReference type="AlphaFoldDB" id="A0AA38P5R0"/>
<evidence type="ECO:0000313" key="3">
    <source>
        <dbReference type="EMBL" id="KAJ3836784.1"/>
    </source>
</evidence>
<evidence type="ECO:0000256" key="1">
    <source>
        <dbReference type="SAM" id="MobiDB-lite"/>
    </source>
</evidence>
<feature type="signal peptide" evidence="2">
    <location>
        <begin position="1"/>
        <end position="21"/>
    </location>
</feature>
<feature type="region of interest" description="Disordered" evidence="1">
    <location>
        <begin position="60"/>
        <end position="82"/>
    </location>
</feature>
<evidence type="ECO:0000256" key="2">
    <source>
        <dbReference type="SAM" id="SignalP"/>
    </source>
</evidence>
<dbReference type="EMBL" id="MU806294">
    <property type="protein sequence ID" value="KAJ3836784.1"/>
    <property type="molecule type" value="Genomic_DNA"/>
</dbReference>
<accession>A0AA38P5R0</accession>
<feature type="compositionally biased region" description="Low complexity" evidence="1">
    <location>
        <begin position="65"/>
        <end position="82"/>
    </location>
</feature>
<keyword evidence="4" id="KW-1185">Reference proteome</keyword>
<protein>
    <recommendedName>
        <fullName evidence="5">Secreted protein</fullName>
    </recommendedName>
</protein>
<proteinExistence type="predicted"/>
<sequence>MSKSFGPWLMFQLGCVLYAHCPSLFARCAHCPTPNRFSQPKRYLLWPIICYKMATDNERAQHTNPSSSYQPSSNPLPDGSST</sequence>
<organism evidence="3 4">
    <name type="scientific">Lentinula raphanica</name>
    <dbReference type="NCBI Taxonomy" id="153919"/>
    <lineage>
        <taxon>Eukaryota</taxon>
        <taxon>Fungi</taxon>
        <taxon>Dikarya</taxon>
        <taxon>Basidiomycota</taxon>
        <taxon>Agaricomycotina</taxon>
        <taxon>Agaricomycetes</taxon>
        <taxon>Agaricomycetidae</taxon>
        <taxon>Agaricales</taxon>
        <taxon>Marasmiineae</taxon>
        <taxon>Omphalotaceae</taxon>
        <taxon>Lentinula</taxon>
    </lineage>
</organism>
<gene>
    <name evidence="3" type="ORF">F5878DRAFT_624295</name>
</gene>
<evidence type="ECO:0008006" key="5">
    <source>
        <dbReference type="Google" id="ProtNLM"/>
    </source>
</evidence>
<evidence type="ECO:0000313" key="4">
    <source>
        <dbReference type="Proteomes" id="UP001163846"/>
    </source>
</evidence>
<dbReference type="Proteomes" id="UP001163846">
    <property type="component" value="Unassembled WGS sequence"/>
</dbReference>
<comment type="caution">
    <text evidence="3">The sequence shown here is derived from an EMBL/GenBank/DDBJ whole genome shotgun (WGS) entry which is preliminary data.</text>
</comment>
<name>A0AA38P5R0_9AGAR</name>
<reference evidence="3" key="1">
    <citation type="submission" date="2022-08" db="EMBL/GenBank/DDBJ databases">
        <authorList>
            <consortium name="DOE Joint Genome Institute"/>
            <person name="Min B."/>
            <person name="Riley R."/>
            <person name="Sierra-Patev S."/>
            <person name="Naranjo-Ortiz M."/>
            <person name="Looney B."/>
            <person name="Konkel Z."/>
            <person name="Slot J.C."/>
            <person name="Sakamoto Y."/>
            <person name="Steenwyk J.L."/>
            <person name="Rokas A."/>
            <person name="Carro J."/>
            <person name="Camarero S."/>
            <person name="Ferreira P."/>
            <person name="Molpeceres G."/>
            <person name="Ruiz-Duenas F.J."/>
            <person name="Serrano A."/>
            <person name="Henrissat B."/>
            <person name="Drula E."/>
            <person name="Hughes K.W."/>
            <person name="Mata J.L."/>
            <person name="Ishikawa N.K."/>
            <person name="Vargas-Isla R."/>
            <person name="Ushijima S."/>
            <person name="Smith C.A."/>
            <person name="Ahrendt S."/>
            <person name="Andreopoulos W."/>
            <person name="He G."/>
            <person name="Labutti K."/>
            <person name="Lipzen A."/>
            <person name="Ng V."/>
            <person name="Sandor L."/>
            <person name="Barry K."/>
            <person name="Martinez A.T."/>
            <person name="Xiao Y."/>
            <person name="Gibbons J.G."/>
            <person name="Terashima K."/>
            <person name="Hibbett D.S."/>
            <person name="Grigoriev I.V."/>
        </authorList>
    </citation>
    <scope>NUCLEOTIDE SEQUENCE</scope>
    <source>
        <strain evidence="3">TFB9207</strain>
    </source>
</reference>
<feature type="chain" id="PRO_5041389226" description="Secreted protein" evidence="2">
    <location>
        <begin position="22"/>
        <end position="82"/>
    </location>
</feature>